<proteinExistence type="predicted"/>
<sequence>MNLQQSFRFDVQFLQNTRTLYPSKIYCFTISNRTILHCELPQPTITSLTFVENMQFMPPAKVLYTPSYTSSKMQREEDTVYGISVDHTLDSSMEYLLPAYTGQYDSRAPLLDGTQ</sequence>
<protein>
    <submittedName>
        <fullName evidence="1">Uncharacterized protein</fullName>
    </submittedName>
</protein>
<evidence type="ECO:0000313" key="1">
    <source>
        <dbReference type="EMBL" id="CAG7894560.1"/>
    </source>
</evidence>
<name>A0A8D9H8H2_BRACM</name>
<dbReference type="AlphaFoldDB" id="A0A8D9H8H2"/>
<dbReference type="Proteomes" id="UP000694005">
    <property type="component" value="Chromosome A02"/>
</dbReference>
<dbReference type="Gramene" id="A02p35120.2_BraZ1">
    <property type="protein sequence ID" value="A02p35120.2_BraZ1.CDS"/>
    <property type="gene ID" value="A02g35120.2_BraZ1"/>
</dbReference>
<evidence type="ECO:0000313" key="2">
    <source>
        <dbReference type="Proteomes" id="UP000694005"/>
    </source>
</evidence>
<reference evidence="1 2" key="1">
    <citation type="submission" date="2021-07" db="EMBL/GenBank/DDBJ databases">
        <authorList>
            <consortium name="Genoscope - CEA"/>
            <person name="William W."/>
        </authorList>
    </citation>
    <scope>NUCLEOTIDE SEQUENCE [LARGE SCALE GENOMIC DNA]</scope>
</reference>
<dbReference type="EMBL" id="LS974618">
    <property type="protein sequence ID" value="CAG7894560.1"/>
    <property type="molecule type" value="Genomic_DNA"/>
</dbReference>
<accession>A0A8D9H8H2</accession>
<organism evidence="1 2">
    <name type="scientific">Brassica campestris</name>
    <name type="common">Field mustard</name>
    <dbReference type="NCBI Taxonomy" id="3711"/>
    <lineage>
        <taxon>Eukaryota</taxon>
        <taxon>Viridiplantae</taxon>
        <taxon>Streptophyta</taxon>
        <taxon>Embryophyta</taxon>
        <taxon>Tracheophyta</taxon>
        <taxon>Spermatophyta</taxon>
        <taxon>Magnoliopsida</taxon>
        <taxon>eudicotyledons</taxon>
        <taxon>Gunneridae</taxon>
        <taxon>Pentapetalae</taxon>
        <taxon>rosids</taxon>
        <taxon>malvids</taxon>
        <taxon>Brassicales</taxon>
        <taxon>Brassicaceae</taxon>
        <taxon>Brassiceae</taxon>
        <taxon>Brassica</taxon>
    </lineage>
</organism>
<gene>
    <name evidence="1" type="ORF">BRAPAZ1V2_A02P35120.2</name>
</gene>